<keyword evidence="3" id="KW-1185">Reference proteome</keyword>
<dbReference type="EMBL" id="FOGT01000014">
    <property type="protein sequence ID" value="SES28851.1"/>
    <property type="molecule type" value="Genomic_DNA"/>
</dbReference>
<dbReference type="SMART" id="SM00635">
    <property type="entry name" value="BID_2"/>
    <property type="match status" value="1"/>
</dbReference>
<dbReference type="Pfam" id="PF13620">
    <property type="entry name" value="CarboxypepD_reg"/>
    <property type="match status" value="1"/>
</dbReference>
<name>A0A1H9W517_9BACI</name>
<sequence length="425" mass="46829">MGLRVWSIRGEVVNQNGNPIEGVLVKVEGTDKQAVTTSSGGFQLSWLEPFSTITLQFFLENVLVYSLDVYVGRENTKVGTIVLPVQPQPELFSINIEPSEVTLIRNRPQQLTATGVYADGTTRNITNDVYWESNDPAIAQVSNETGTKGVVTGTSPGGPVTISARLGTVTGTASVSVVKFGDRVLLVSNINDEDIYDYTIDYWNETAYQTDKKNSSAILSQYPTVEDLISDYWCIWIGVKGEITDTEVIRMMQPGGVIDEFVKAGGIFVSHAAHTNNDPAKQIIQGPGGFEFIKGRNFNDPNIVDANHEYINGTRYGGVTLTDFDFSNWINTGTGYIGLSPEFTSSGGQNLGTNPEPGRYNIIMVSPTQNNQPVMVEYCYGGGYGIIDMMNFDYWEKGTDVWTGRQNALRQSVQYTILIKDNFIF</sequence>
<dbReference type="Gene3D" id="2.60.40.1120">
    <property type="entry name" value="Carboxypeptidase-like, regulatory domain"/>
    <property type="match status" value="1"/>
</dbReference>
<dbReference type="InterPro" id="IPR008969">
    <property type="entry name" value="CarboxyPept-like_regulatory"/>
</dbReference>
<dbReference type="STRING" id="1601833.SAMN05518684_11470"/>
<dbReference type="RefSeq" id="WP_093054208.1">
    <property type="nucleotide sequence ID" value="NZ_FOGT01000014.1"/>
</dbReference>
<evidence type="ECO:0000313" key="2">
    <source>
        <dbReference type="EMBL" id="SES28851.1"/>
    </source>
</evidence>
<dbReference type="InterPro" id="IPR008964">
    <property type="entry name" value="Invasin/intimin_cell_adhesion"/>
</dbReference>
<dbReference type="SUPFAM" id="SSF49373">
    <property type="entry name" value="Invasin/intimin cell-adhesion fragments"/>
    <property type="match status" value="1"/>
</dbReference>
<keyword evidence="2" id="KW-0121">Carboxypeptidase</keyword>
<dbReference type="Proteomes" id="UP000198571">
    <property type="component" value="Unassembled WGS sequence"/>
</dbReference>
<evidence type="ECO:0000259" key="1">
    <source>
        <dbReference type="SMART" id="SM00635"/>
    </source>
</evidence>
<keyword evidence="2" id="KW-0645">Protease</keyword>
<dbReference type="InterPro" id="IPR003343">
    <property type="entry name" value="Big_2"/>
</dbReference>
<gene>
    <name evidence="2" type="ORF">SAMN05518684_11470</name>
</gene>
<dbReference type="Gene3D" id="2.60.40.1080">
    <property type="match status" value="1"/>
</dbReference>
<dbReference type="GO" id="GO:0004180">
    <property type="term" value="F:carboxypeptidase activity"/>
    <property type="evidence" value="ECO:0007669"/>
    <property type="project" value="UniProtKB-KW"/>
</dbReference>
<dbReference type="Pfam" id="PF02368">
    <property type="entry name" value="Big_2"/>
    <property type="match status" value="1"/>
</dbReference>
<protein>
    <submittedName>
        <fullName evidence="2">Carboxypeptidase regulatory-like domain-containing protein</fullName>
    </submittedName>
</protein>
<proteinExistence type="predicted"/>
<organism evidence="2 3">
    <name type="scientific">Salipaludibacillus aurantiacus</name>
    <dbReference type="NCBI Taxonomy" id="1601833"/>
    <lineage>
        <taxon>Bacteria</taxon>
        <taxon>Bacillati</taxon>
        <taxon>Bacillota</taxon>
        <taxon>Bacilli</taxon>
        <taxon>Bacillales</taxon>
        <taxon>Bacillaceae</taxon>
    </lineage>
</organism>
<reference evidence="3" key="1">
    <citation type="submission" date="2016-10" db="EMBL/GenBank/DDBJ databases">
        <authorList>
            <person name="Varghese N."/>
            <person name="Submissions S."/>
        </authorList>
    </citation>
    <scope>NUCLEOTIDE SEQUENCE [LARGE SCALE GENOMIC DNA]</scope>
    <source>
        <strain evidence="3">S9</strain>
    </source>
</reference>
<dbReference type="OrthoDB" id="2878324at2"/>
<dbReference type="SUPFAM" id="SSF49464">
    <property type="entry name" value="Carboxypeptidase regulatory domain-like"/>
    <property type="match status" value="1"/>
</dbReference>
<feature type="domain" description="BIG2" evidence="1">
    <location>
        <begin position="90"/>
        <end position="176"/>
    </location>
</feature>
<evidence type="ECO:0000313" key="3">
    <source>
        <dbReference type="Proteomes" id="UP000198571"/>
    </source>
</evidence>
<keyword evidence="2" id="KW-0378">Hydrolase</keyword>
<accession>A0A1H9W517</accession>
<dbReference type="AlphaFoldDB" id="A0A1H9W517"/>